<keyword evidence="4" id="KW-1185">Reference proteome</keyword>
<evidence type="ECO:0000256" key="2">
    <source>
        <dbReference type="SAM" id="Phobius"/>
    </source>
</evidence>
<proteinExistence type="predicted"/>
<accession>A0A8J6CC12</accession>
<dbReference type="Proteomes" id="UP000751190">
    <property type="component" value="Unassembled WGS sequence"/>
</dbReference>
<keyword evidence="2" id="KW-0472">Membrane</keyword>
<feature type="transmembrane region" description="Helical" evidence="2">
    <location>
        <begin position="90"/>
        <end position="108"/>
    </location>
</feature>
<dbReference type="AlphaFoldDB" id="A0A8J6CC12"/>
<evidence type="ECO:0000313" key="3">
    <source>
        <dbReference type="EMBL" id="KAG8462053.1"/>
    </source>
</evidence>
<protein>
    <submittedName>
        <fullName evidence="3">Uncharacterized protein</fullName>
    </submittedName>
</protein>
<evidence type="ECO:0000256" key="1">
    <source>
        <dbReference type="SAM" id="MobiDB-lite"/>
    </source>
</evidence>
<feature type="region of interest" description="Disordered" evidence="1">
    <location>
        <begin position="110"/>
        <end position="137"/>
    </location>
</feature>
<keyword evidence="2" id="KW-0812">Transmembrane</keyword>
<sequence>MCCACIDYGSSALPITFSLAIDVPINEFRRTLRITWTARIAAALGVSPSRCSIVGISAGSTTITTEVTALSVNEKNTLVSTIASTSKETIAANWFAGTITVLGAATLLQSPPPSPPPKAAGKRSAGDDDDDGGDGILKGLPTLAPSVGLSQAGIVGVSVASAFVGTGLIAGGAYLAYSRGACSKAHADLYT</sequence>
<organism evidence="3 4">
    <name type="scientific">Diacronema lutheri</name>
    <name type="common">Unicellular marine alga</name>
    <name type="synonym">Monochrysis lutheri</name>
    <dbReference type="NCBI Taxonomy" id="2081491"/>
    <lineage>
        <taxon>Eukaryota</taxon>
        <taxon>Haptista</taxon>
        <taxon>Haptophyta</taxon>
        <taxon>Pavlovophyceae</taxon>
        <taxon>Pavlovales</taxon>
        <taxon>Pavlovaceae</taxon>
        <taxon>Diacronema</taxon>
    </lineage>
</organism>
<comment type="caution">
    <text evidence="3">The sequence shown here is derived from an EMBL/GenBank/DDBJ whole genome shotgun (WGS) entry which is preliminary data.</text>
</comment>
<dbReference type="EMBL" id="JAGTXO010000022">
    <property type="protein sequence ID" value="KAG8462053.1"/>
    <property type="molecule type" value="Genomic_DNA"/>
</dbReference>
<reference evidence="3" key="1">
    <citation type="submission" date="2021-05" db="EMBL/GenBank/DDBJ databases">
        <title>The genome of the haptophyte Pavlova lutheri (Diacronema luteri, Pavlovales) - a model for lipid biosynthesis in eukaryotic algae.</title>
        <authorList>
            <person name="Hulatt C.J."/>
            <person name="Posewitz M.C."/>
        </authorList>
    </citation>
    <scope>NUCLEOTIDE SEQUENCE</scope>
    <source>
        <strain evidence="3">NIVA-4/92</strain>
    </source>
</reference>
<name>A0A8J6CC12_DIALT</name>
<feature type="transmembrane region" description="Helical" evidence="2">
    <location>
        <begin position="152"/>
        <end position="177"/>
    </location>
</feature>
<evidence type="ECO:0000313" key="4">
    <source>
        <dbReference type="Proteomes" id="UP000751190"/>
    </source>
</evidence>
<keyword evidence="2" id="KW-1133">Transmembrane helix</keyword>
<gene>
    <name evidence="3" type="ORF">KFE25_011503</name>
</gene>